<dbReference type="EMBL" id="BPLR01005007">
    <property type="protein sequence ID" value="GIX99128.1"/>
    <property type="molecule type" value="Genomic_DNA"/>
</dbReference>
<evidence type="ECO:0000313" key="1">
    <source>
        <dbReference type="EMBL" id="GIX99128.1"/>
    </source>
</evidence>
<accession>A0AAV4PS75</accession>
<dbReference type="Proteomes" id="UP001054945">
    <property type="component" value="Unassembled WGS sequence"/>
</dbReference>
<dbReference type="AlphaFoldDB" id="A0AAV4PS75"/>
<comment type="caution">
    <text evidence="1">The sequence shown here is derived from an EMBL/GenBank/DDBJ whole genome shotgun (WGS) entry which is preliminary data.</text>
</comment>
<gene>
    <name evidence="1" type="ORF">CEXT_33641</name>
</gene>
<reference evidence="1 2" key="1">
    <citation type="submission" date="2021-06" db="EMBL/GenBank/DDBJ databases">
        <title>Caerostris extrusa draft genome.</title>
        <authorList>
            <person name="Kono N."/>
            <person name="Arakawa K."/>
        </authorList>
    </citation>
    <scope>NUCLEOTIDE SEQUENCE [LARGE SCALE GENOMIC DNA]</scope>
</reference>
<name>A0AAV4PS75_CAEEX</name>
<protein>
    <submittedName>
        <fullName evidence="1">Uncharacterized protein</fullName>
    </submittedName>
</protein>
<evidence type="ECO:0000313" key="2">
    <source>
        <dbReference type="Proteomes" id="UP001054945"/>
    </source>
</evidence>
<organism evidence="1 2">
    <name type="scientific">Caerostris extrusa</name>
    <name type="common">Bark spider</name>
    <name type="synonym">Caerostris bankana</name>
    <dbReference type="NCBI Taxonomy" id="172846"/>
    <lineage>
        <taxon>Eukaryota</taxon>
        <taxon>Metazoa</taxon>
        <taxon>Ecdysozoa</taxon>
        <taxon>Arthropoda</taxon>
        <taxon>Chelicerata</taxon>
        <taxon>Arachnida</taxon>
        <taxon>Araneae</taxon>
        <taxon>Araneomorphae</taxon>
        <taxon>Entelegynae</taxon>
        <taxon>Araneoidea</taxon>
        <taxon>Araneidae</taxon>
        <taxon>Caerostris</taxon>
    </lineage>
</organism>
<keyword evidence="2" id="KW-1185">Reference proteome</keyword>
<proteinExistence type="predicted"/>
<sequence length="205" mass="23263">MVSLVFYPCTYESQVLGFASLRLTENALVCPTENRIHSSGFGEIAAYLLPFGRLAQSAFLQIGIFSRISGSDYIHSYEFHPPPVLIIRENQKVCDTTNCVTVFLCSGSYRISRQILQYYLQILLLFAATTPSIKTFATSFSRSECRRKNERIHLMSRDTFLSPHPFFQLINVAAQRVKSPWRVMVSSGAHLNHPLVLNAPRKNNK</sequence>